<organism evidence="1 2">
    <name type="scientific">Theileria equi strain WA</name>
    <dbReference type="NCBI Taxonomy" id="1537102"/>
    <lineage>
        <taxon>Eukaryota</taxon>
        <taxon>Sar</taxon>
        <taxon>Alveolata</taxon>
        <taxon>Apicomplexa</taxon>
        <taxon>Aconoidasida</taxon>
        <taxon>Piroplasmida</taxon>
        <taxon>Theileriidae</taxon>
        <taxon>Theileria</taxon>
    </lineage>
</organism>
<sequence length="257" mass="29187">MRFSIVGLPKLRLSQTRFFGFGNTIGIRSGCITESNISPTFTPEKRFLHAGQGHLQRLSHIVPLAFKSSSSNVFFVKNYEDYHNIVYSSLETQIVSSKDLLISLFFTKQSTSSLSVFESIGKIAEDFPLNKILIIDADVVPRSAYDADIQQFPSVLLSYGGDLYRQLIETNGGFHKDWQRSYGWYFKPLDINQEESRVDCVLPERLYELIHEGINKFHSSHNGRNISSIKSKAGTHSYTHGIDTDNLNLKRVGWPTE</sequence>
<evidence type="ECO:0000313" key="1">
    <source>
        <dbReference type="EMBL" id="AFZ79329.1"/>
    </source>
</evidence>
<dbReference type="KEGG" id="beq:BEWA_021770"/>
<keyword evidence="2" id="KW-1185">Reference proteome</keyword>
<gene>
    <name evidence="1" type="ORF">BEWA_021770</name>
</gene>
<evidence type="ECO:0008006" key="3">
    <source>
        <dbReference type="Google" id="ProtNLM"/>
    </source>
</evidence>
<dbReference type="eggNOG" id="ENOG502SEFE">
    <property type="taxonomic scope" value="Eukaryota"/>
</dbReference>
<dbReference type="RefSeq" id="XP_004828995.1">
    <property type="nucleotide sequence ID" value="XM_004828938.1"/>
</dbReference>
<dbReference type="GeneID" id="15803681"/>
<dbReference type="OrthoDB" id="363857at2759"/>
<proteinExistence type="predicted"/>
<dbReference type="Proteomes" id="UP000031512">
    <property type="component" value="Chromosome 1"/>
</dbReference>
<dbReference type="AlphaFoldDB" id="L0AWQ0"/>
<evidence type="ECO:0000313" key="2">
    <source>
        <dbReference type="Proteomes" id="UP000031512"/>
    </source>
</evidence>
<dbReference type="SUPFAM" id="SSF52833">
    <property type="entry name" value="Thioredoxin-like"/>
    <property type="match status" value="1"/>
</dbReference>
<dbReference type="EMBL" id="CP001669">
    <property type="protein sequence ID" value="AFZ79329.1"/>
    <property type="molecule type" value="Genomic_DNA"/>
</dbReference>
<dbReference type="STRING" id="1537102.L0AWQ0"/>
<protein>
    <recommendedName>
        <fullName evidence="3">Thioredoxin-like fold domain-containing protein</fullName>
    </recommendedName>
</protein>
<accession>L0AWQ0</accession>
<dbReference type="VEuPathDB" id="PiroplasmaDB:BEWA_021770"/>
<name>L0AWQ0_THEEQ</name>
<dbReference type="InterPro" id="IPR036249">
    <property type="entry name" value="Thioredoxin-like_sf"/>
</dbReference>
<reference evidence="1 2" key="1">
    <citation type="journal article" date="2012" name="BMC Genomics">
        <title>Comparative genomic analysis and phylogenetic position of Theileria equi.</title>
        <authorList>
            <person name="Kappmeyer L.S."/>
            <person name="Thiagarajan M."/>
            <person name="Herndon D.R."/>
            <person name="Ramsay J.D."/>
            <person name="Caler E."/>
            <person name="Djikeng A."/>
            <person name="Gillespie J.J."/>
            <person name="Lau A.O."/>
            <person name="Roalson E.H."/>
            <person name="Silva J.C."/>
            <person name="Silva M.G."/>
            <person name="Suarez C.E."/>
            <person name="Ueti M.W."/>
            <person name="Nene V.M."/>
            <person name="Mealey R.H."/>
            <person name="Knowles D.P."/>
            <person name="Brayton K.A."/>
        </authorList>
    </citation>
    <scope>NUCLEOTIDE SEQUENCE [LARGE SCALE GENOMIC DNA]</scope>
    <source>
        <strain evidence="1 2">WA</strain>
    </source>
</reference>